<evidence type="ECO:0000313" key="2">
    <source>
        <dbReference type="EMBL" id="MBW6395115.1"/>
    </source>
</evidence>
<sequence>MVPWVLAFVLILSPTALAFPLESPAFQRLVKDSYDQVPGAPSFLDWLKSAYRKGFARSSPGGYPGDLEEALRQLSHRPPVEAATWAFQVVKRLLPRFSLEEGYEFAYATLKGERQCLLQATLVQGLLESMGFSAGIYMVWKNPEGRESNLGHAVAVLRLKGKDYLVDPSEPIPFPRHLGVFLNTKEGYRFAEPIYARDGAIVAYRIHGRRWLPDEVGPLPYAFVRSQFYYYRGEQARGGVLKPPRTPTGLARSEAMLRKAVALDPRNPLARYLLGLTLAKEGRGMEAKSLLLEAHALYRAYGHVPRSVAAILKGL</sequence>
<feature type="signal peptide" evidence="1">
    <location>
        <begin position="1"/>
        <end position="18"/>
    </location>
</feature>
<gene>
    <name evidence="2" type="ORF">KZX47_08145</name>
</gene>
<dbReference type="Proteomes" id="UP000724268">
    <property type="component" value="Unassembled WGS sequence"/>
</dbReference>
<evidence type="ECO:0000313" key="3">
    <source>
        <dbReference type="Proteomes" id="UP000724268"/>
    </source>
</evidence>
<dbReference type="InterPro" id="IPR011990">
    <property type="entry name" value="TPR-like_helical_dom_sf"/>
</dbReference>
<reference evidence="2 3" key="1">
    <citation type="submission" date="2021-07" db="EMBL/GenBank/DDBJ databases">
        <title>Thermus aquaticus gen. n. and sp. n., a nonsporulating extreme thermophile.</title>
        <authorList>
            <person name="Hu C.-J."/>
            <person name="Li W.-J."/>
            <person name="Xian W.-D."/>
        </authorList>
    </citation>
    <scope>NUCLEOTIDE SEQUENCE [LARGE SCALE GENOMIC DNA]</scope>
    <source>
        <strain evidence="2 3">SYSU G05001</strain>
    </source>
</reference>
<evidence type="ECO:0000256" key="1">
    <source>
        <dbReference type="SAM" id="SignalP"/>
    </source>
</evidence>
<dbReference type="SUPFAM" id="SSF48452">
    <property type="entry name" value="TPR-like"/>
    <property type="match status" value="1"/>
</dbReference>
<dbReference type="Gene3D" id="1.25.40.10">
    <property type="entry name" value="Tetratricopeptide repeat domain"/>
    <property type="match status" value="1"/>
</dbReference>
<dbReference type="InterPro" id="IPR038765">
    <property type="entry name" value="Papain-like_cys_pep_sf"/>
</dbReference>
<dbReference type="EMBL" id="JAHXRS010000014">
    <property type="protein sequence ID" value="MBW6395115.1"/>
    <property type="molecule type" value="Genomic_DNA"/>
</dbReference>
<dbReference type="RefSeq" id="WP_135255869.1">
    <property type="nucleotide sequence ID" value="NZ_JAHXRS010000014.1"/>
</dbReference>
<organism evidence="2 3">
    <name type="scientific">Thermus brevis</name>
    <dbReference type="NCBI Taxonomy" id="2862456"/>
    <lineage>
        <taxon>Bacteria</taxon>
        <taxon>Thermotogati</taxon>
        <taxon>Deinococcota</taxon>
        <taxon>Deinococci</taxon>
        <taxon>Thermales</taxon>
        <taxon>Thermaceae</taxon>
        <taxon>Thermus</taxon>
    </lineage>
</organism>
<evidence type="ECO:0008006" key="4">
    <source>
        <dbReference type="Google" id="ProtNLM"/>
    </source>
</evidence>
<accession>A0ABS6ZZ56</accession>
<dbReference type="SUPFAM" id="SSF54001">
    <property type="entry name" value="Cysteine proteinases"/>
    <property type="match status" value="1"/>
</dbReference>
<protein>
    <recommendedName>
        <fullName evidence="4">Transglutaminase-like domain-containing protein</fullName>
    </recommendedName>
</protein>
<comment type="caution">
    <text evidence="2">The sequence shown here is derived from an EMBL/GenBank/DDBJ whole genome shotgun (WGS) entry which is preliminary data.</text>
</comment>
<name>A0ABS6ZZ56_9DEIN</name>
<proteinExistence type="predicted"/>
<keyword evidence="3" id="KW-1185">Reference proteome</keyword>
<keyword evidence="1" id="KW-0732">Signal</keyword>
<feature type="chain" id="PRO_5046937894" description="Transglutaminase-like domain-containing protein" evidence="1">
    <location>
        <begin position="19"/>
        <end position="315"/>
    </location>
</feature>